<comment type="miscellaneous">
    <text evidence="1">The sequence shown here is derived from an EMBL/GenBank/DDBJ third party annotation (TPA) entry.</text>
</comment>
<accession>G8ZIZ4</accession>
<gene>
    <name evidence="1" type="ordered locus">PAB1037.2n</name>
</gene>
<proteinExistence type="predicted"/>
<evidence type="ECO:0000313" key="2">
    <source>
        <dbReference type="Proteomes" id="UP000009139"/>
    </source>
</evidence>
<dbReference type="EMBL" id="HE613800">
    <property type="protein sequence ID" value="CCE71027.1"/>
    <property type="molecule type" value="Genomic_DNA"/>
</dbReference>
<evidence type="ECO:0000313" key="1">
    <source>
        <dbReference type="EMBL" id="CCE71027.1"/>
    </source>
</evidence>
<sequence length="14" mass="1761">MESGDFDDVKFERW</sequence>
<reference evidence="1 2" key="1">
    <citation type="journal article" date="2012" name="Curr. Microbiol.">
        <title>Re-annotation of two hyperthermophilic archaea Pyrococcus abyssi GE5 and Pyrococcus furiosus DSM 3638.</title>
        <authorList>
            <person name="Gao J."/>
            <person name="Wang J."/>
        </authorList>
    </citation>
    <scope>GENOME REANNOTATION</scope>
    <source>
        <strain evidence="2">GE5 / Orsay</strain>
    </source>
</reference>
<organism evidence="1 2">
    <name type="scientific">Pyrococcus abyssi (strain GE5 / Orsay)</name>
    <dbReference type="NCBI Taxonomy" id="272844"/>
    <lineage>
        <taxon>Archaea</taxon>
        <taxon>Methanobacteriati</taxon>
        <taxon>Methanobacteriota</taxon>
        <taxon>Thermococci</taxon>
        <taxon>Thermococcales</taxon>
        <taxon>Thermococcaceae</taxon>
        <taxon>Pyrococcus</taxon>
    </lineage>
</organism>
<dbReference type="Proteomes" id="UP000009139">
    <property type="component" value="Chromosome"/>
</dbReference>
<protein>
    <submittedName>
        <fullName evidence="1">Uncharacterized protein</fullName>
    </submittedName>
</protein>
<name>G8ZIZ4_PYRAB</name>